<evidence type="ECO:0000313" key="1">
    <source>
        <dbReference type="EMBL" id="RWX72769.1"/>
    </source>
</evidence>
<evidence type="ECO:0000313" key="2">
    <source>
        <dbReference type="Proteomes" id="UP000288215"/>
    </source>
</evidence>
<dbReference type="Proteomes" id="UP000288215">
    <property type="component" value="Unassembled WGS sequence"/>
</dbReference>
<evidence type="ECO:0008006" key="3">
    <source>
        <dbReference type="Google" id="ProtNLM"/>
    </source>
</evidence>
<dbReference type="EMBL" id="RXGA01000004">
    <property type="protein sequence ID" value="RWX72769.1"/>
    <property type="molecule type" value="Genomic_DNA"/>
</dbReference>
<name>A0A444L5B1_METS7</name>
<proteinExistence type="predicted"/>
<sequence length="175" mass="20488">MSVPKRTSIALDPESERIFQELTSGGESQSNVIRRALRLYYEFRNLERKDLDRLKVYWEMLQSGEHVVLDLDHLLVLLKIAEGSESPTKWPESHKAVAANHAEQFRGMGIDQILVRLEACNFFRMSMGQEGYVLVFGSPEIKRFIRTFLEEILRGMDRRFEIKEDLTKLRLKLFP</sequence>
<accession>A0A444L5B1</accession>
<dbReference type="CDD" id="cd22235">
    <property type="entry name" value="RHH_CopG_archaea"/>
    <property type="match status" value="1"/>
</dbReference>
<dbReference type="AlphaFoldDB" id="A0A444L5B1"/>
<organism evidence="1 2">
    <name type="scientific">Methanosuratincola subterraneus</name>
    <dbReference type="NCBI Taxonomy" id="2593994"/>
    <lineage>
        <taxon>Archaea</taxon>
        <taxon>Thermoproteota</taxon>
        <taxon>Methanosuratincolia</taxon>
        <taxon>Candidatus Methanomethylicales</taxon>
        <taxon>Candidatus Methanomethylicaceae</taxon>
        <taxon>Candidatus Methanosuratincola (ex Vanwonterghem et al. 2016)</taxon>
    </lineage>
</organism>
<gene>
    <name evidence="1" type="ORF">Metus_1628</name>
</gene>
<protein>
    <recommendedName>
        <fullName evidence="3">CopG family transcriptional regulator</fullName>
    </recommendedName>
</protein>
<reference evidence="1 2" key="1">
    <citation type="submission" date="2018-12" db="EMBL/GenBank/DDBJ databases">
        <title>The complete genome of the methanogenic archaea of the candidate phylum Verstraetearchaeota, obtained from the metagenome of underground thermal water.</title>
        <authorList>
            <person name="Kadnikov V.V."/>
            <person name="Mardanov A.V."/>
            <person name="Beletsky A.V."/>
            <person name="Karnachuk O.V."/>
            <person name="Ravin N.V."/>
        </authorList>
    </citation>
    <scope>NUCLEOTIDE SEQUENCE [LARGE SCALE GENOMIC DNA]</scope>
    <source>
        <strain evidence="1">Ch88</strain>
    </source>
</reference>
<comment type="caution">
    <text evidence="1">The sequence shown here is derived from an EMBL/GenBank/DDBJ whole genome shotgun (WGS) entry which is preliminary data.</text>
</comment>